<dbReference type="AlphaFoldDB" id="A0A8S9IPD1"/>
<sequence length="103" mass="11758">MWVIRQQDIASKERLSKFKLLESLIAKQELADYEEVLKKKLVDDLSILVLVLGRVGYCHGVLVFLCLVCYVMELCLINILLSFPCATGHVKEALEALKMNHRP</sequence>
<reference evidence="2" key="1">
    <citation type="submission" date="2019-12" db="EMBL/GenBank/DDBJ databases">
        <title>Genome sequencing and annotation of Brassica cretica.</title>
        <authorList>
            <person name="Studholme D.J."/>
            <person name="Sarris P.F."/>
        </authorList>
    </citation>
    <scope>NUCLEOTIDE SEQUENCE</scope>
    <source>
        <strain evidence="2">PFS-102/07</strain>
        <tissue evidence="2">Leaf</tissue>
    </source>
</reference>
<proteinExistence type="predicted"/>
<comment type="caution">
    <text evidence="2">The sequence shown here is derived from an EMBL/GenBank/DDBJ whole genome shotgun (WGS) entry which is preliminary data.</text>
</comment>
<keyword evidence="1" id="KW-0812">Transmembrane</keyword>
<organism evidence="2">
    <name type="scientific">Brassica cretica</name>
    <name type="common">Mustard</name>
    <dbReference type="NCBI Taxonomy" id="69181"/>
    <lineage>
        <taxon>Eukaryota</taxon>
        <taxon>Viridiplantae</taxon>
        <taxon>Streptophyta</taxon>
        <taxon>Embryophyta</taxon>
        <taxon>Tracheophyta</taxon>
        <taxon>Spermatophyta</taxon>
        <taxon>Magnoliopsida</taxon>
        <taxon>eudicotyledons</taxon>
        <taxon>Gunneridae</taxon>
        <taxon>Pentapetalae</taxon>
        <taxon>rosids</taxon>
        <taxon>malvids</taxon>
        <taxon>Brassicales</taxon>
        <taxon>Brassicaceae</taxon>
        <taxon>Brassiceae</taxon>
        <taxon>Brassica</taxon>
    </lineage>
</organism>
<evidence type="ECO:0000313" key="2">
    <source>
        <dbReference type="EMBL" id="KAF2571741.1"/>
    </source>
</evidence>
<name>A0A8S9IPD1_BRACR</name>
<feature type="transmembrane region" description="Helical" evidence="1">
    <location>
        <begin position="47"/>
        <end position="72"/>
    </location>
</feature>
<dbReference type="EMBL" id="QGKY02001015">
    <property type="protein sequence ID" value="KAF2571741.1"/>
    <property type="molecule type" value="Genomic_DNA"/>
</dbReference>
<keyword evidence="1" id="KW-1133">Transmembrane helix</keyword>
<gene>
    <name evidence="2" type="ORF">F2Q70_00002070</name>
</gene>
<protein>
    <submittedName>
        <fullName evidence="2">Uncharacterized protein</fullName>
    </submittedName>
</protein>
<keyword evidence="1" id="KW-0472">Membrane</keyword>
<evidence type="ECO:0000256" key="1">
    <source>
        <dbReference type="SAM" id="Phobius"/>
    </source>
</evidence>
<accession>A0A8S9IPD1</accession>